<dbReference type="SUPFAM" id="SSF48452">
    <property type="entry name" value="TPR-like"/>
    <property type="match status" value="1"/>
</dbReference>
<comment type="caution">
    <text evidence="2">The sequence shown here is derived from an EMBL/GenBank/DDBJ whole genome shotgun (WGS) entry which is preliminary data.</text>
</comment>
<sequence>MDPSIHRFYKNFREFGILNAQMTEIDCFDKNVWAIYKDNVSKFQDVLMSCMESTKRLGINSTALVAQEEITTADIHQSFPTRTDCHTANRAIELHFKHLPTTQVVIPKIDTVGCNDVPLDGYKQCIDFISHGAHTLEPMTYEQNGSRALLYKQLASIYKKQKNWEAVFEYYEQIIHGSESSPKSFKVTEVHIEYAKACMELKDYFKALLIYHKALGVQLQQQHSTSYPLMAEIELEIGNLYDKSGDIDNVLTSYHEVVELGHSDMWAIQGGKSES</sequence>
<keyword evidence="1" id="KW-0802">TPR repeat</keyword>
<reference evidence="2" key="1">
    <citation type="submission" date="2021-02" db="EMBL/GenBank/DDBJ databases">
        <authorList>
            <person name="Nowell W R."/>
        </authorList>
    </citation>
    <scope>NUCLEOTIDE SEQUENCE</scope>
</reference>
<dbReference type="AlphaFoldDB" id="A0A816ZYR9"/>
<dbReference type="SMART" id="SM00028">
    <property type="entry name" value="TPR"/>
    <property type="match status" value="3"/>
</dbReference>
<gene>
    <name evidence="2" type="ORF">XDN619_LOCUS34357</name>
</gene>
<organism evidence="2 3">
    <name type="scientific">Rotaria magnacalcarata</name>
    <dbReference type="NCBI Taxonomy" id="392030"/>
    <lineage>
        <taxon>Eukaryota</taxon>
        <taxon>Metazoa</taxon>
        <taxon>Spiralia</taxon>
        <taxon>Gnathifera</taxon>
        <taxon>Rotifera</taxon>
        <taxon>Eurotatoria</taxon>
        <taxon>Bdelloidea</taxon>
        <taxon>Philodinida</taxon>
        <taxon>Philodinidae</taxon>
        <taxon>Rotaria</taxon>
    </lineage>
</organism>
<dbReference type="Gene3D" id="1.25.40.10">
    <property type="entry name" value="Tetratricopeptide repeat domain"/>
    <property type="match status" value="1"/>
</dbReference>
<accession>A0A816ZYR9</accession>
<dbReference type="InterPro" id="IPR011990">
    <property type="entry name" value="TPR-like_helical_dom_sf"/>
</dbReference>
<dbReference type="InterPro" id="IPR019734">
    <property type="entry name" value="TPR_rpt"/>
</dbReference>
<proteinExistence type="predicted"/>
<evidence type="ECO:0000313" key="2">
    <source>
        <dbReference type="EMBL" id="CAF2231615.1"/>
    </source>
</evidence>
<name>A0A816ZYR9_9BILA</name>
<evidence type="ECO:0000313" key="3">
    <source>
        <dbReference type="Proteomes" id="UP000663887"/>
    </source>
</evidence>
<evidence type="ECO:0000256" key="1">
    <source>
        <dbReference type="PROSITE-ProRule" id="PRU00339"/>
    </source>
</evidence>
<protein>
    <submittedName>
        <fullName evidence="2">Uncharacterized protein</fullName>
    </submittedName>
</protein>
<dbReference type="PROSITE" id="PS50005">
    <property type="entry name" value="TPR"/>
    <property type="match status" value="1"/>
</dbReference>
<dbReference type="EMBL" id="CAJNRG010017473">
    <property type="protein sequence ID" value="CAF2231615.1"/>
    <property type="molecule type" value="Genomic_DNA"/>
</dbReference>
<dbReference type="Proteomes" id="UP000663887">
    <property type="component" value="Unassembled WGS sequence"/>
</dbReference>
<feature type="repeat" description="TPR" evidence="1">
    <location>
        <begin position="231"/>
        <end position="264"/>
    </location>
</feature>